<organism evidence="2 3">
    <name type="scientific">Phytohabitans houttuyneae</name>
    <dbReference type="NCBI Taxonomy" id="1076126"/>
    <lineage>
        <taxon>Bacteria</taxon>
        <taxon>Bacillati</taxon>
        <taxon>Actinomycetota</taxon>
        <taxon>Actinomycetes</taxon>
        <taxon>Micromonosporales</taxon>
        <taxon>Micromonosporaceae</taxon>
    </lineage>
</organism>
<reference evidence="2 3" key="1">
    <citation type="submission" date="2020-03" db="EMBL/GenBank/DDBJ databases">
        <title>Whole genome shotgun sequence of Phytohabitans houttuyneae NBRC 108639.</title>
        <authorList>
            <person name="Komaki H."/>
            <person name="Tamura T."/>
        </authorList>
    </citation>
    <scope>NUCLEOTIDE SEQUENCE [LARGE SCALE GENOMIC DNA]</scope>
    <source>
        <strain evidence="2 3">NBRC 108639</strain>
    </source>
</reference>
<dbReference type="EMBL" id="BLPF01000004">
    <property type="protein sequence ID" value="GFJ85067.1"/>
    <property type="molecule type" value="Genomic_DNA"/>
</dbReference>
<dbReference type="SUPFAM" id="SSF53474">
    <property type="entry name" value="alpha/beta-Hydrolases"/>
    <property type="match status" value="1"/>
</dbReference>
<evidence type="ECO:0000313" key="2">
    <source>
        <dbReference type="EMBL" id="GFJ85067.1"/>
    </source>
</evidence>
<dbReference type="Gene3D" id="3.40.50.1820">
    <property type="entry name" value="alpha/beta hydrolase"/>
    <property type="match status" value="1"/>
</dbReference>
<dbReference type="InterPro" id="IPR029058">
    <property type="entry name" value="AB_hydrolase_fold"/>
</dbReference>
<accession>A0A6V8KTC5</accession>
<dbReference type="RefSeq" id="WP_173069924.1">
    <property type="nucleotide sequence ID" value="NZ_BAABGO010000014.1"/>
</dbReference>
<sequence length="264" mass="27630">MPTLTSTDGTTIGYERSGSGPALILVDGGMCYRAAGPMRPLAALLSEAFTVFTYDRRGRGESTDTLPYAPAREVEDLRALVAAAGGEAGVYGISSGAALALTTAAEEPGITKVAMYEPPYTGEFEDGTRIKEYATELRELLDAGRRGDAVARFMRHVGMPPEAIAGFRGSPAFAVLEAIAPTLAYDDEILTEGRVPRAVAARVTVPVVVIGGGASPENLRAAAKAAADLIPTAEHRVLDGQTHDVAPDALAPVLIDFFSPDRRG</sequence>
<name>A0A6V8KTC5_9ACTN</name>
<reference evidence="2 3" key="2">
    <citation type="submission" date="2020-03" db="EMBL/GenBank/DDBJ databases">
        <authorList>
            <person name="Ichikawa N."/>
            <person name="Kimura A."/>
            <person name="Kitahashi Y."/>
            <person name="Uohara A."/>
        </authorList>
    </citation>
    <scope>NUCLEOTIDE SEQUENCE [LARGE SCALE GENOMIC DNA]</scope>
    <source>
        <strain evidence="2 3">NBRC 108639</strain>
    </source>
</reference>
<evidence type="ECO:0000313" key="3">
    <source>
        <dbReference type="Proteomes" id="UP000482800"/>
    </source>
</evidence>
<feature type="domain" description="AB hydrolase-1" evidence="1">
    <location>
        <begin position="31"/>
        <end position="246"/>
    </location>
</feature>
<dbReference type="GO" id="GO:0016787">
    <property type="term" value="F:hydrolase activity"/>
    <property type="evidence" value="ECO:0007669"/>
    <property type="project" value="UniProtKB-KW"/>
</dbReference>
<keyword evidence="3" id="KW-1185">Reference proteome</keyword>
<protein>
    <submittedName>
        <fullName evidence="2">Alpha/beta hydrolase</fullName>
    </submittedName>
</protein>
<evidence type="ECO:0000259" key="1">
    <source>
        <dbReference type="Pfam" id="PF12697"/>
    </source>
</evidence>
<dbReference type="InterPro" id="IPR000073">
    <property type="entry name" value="AB_hydrolase_1"/>
</dbReference>
<dbReference type="InterPro" id="IPR050471">
    <property type="entry name" value="AB_hydrolase"/>
</dbReference>
<dbReference type="PANTHER" id="PTHR43433:SF5">
    <property type="entry name" value="AB HYDROLASE-1 DOMAIN-CONTAINING PROTEIN"/>
    <property type="match status" value="1"/>
</dbReference>
<keyword evidence="2" id="KW-0378">Hydrolase</keyword>
<dbReference type="PANTHER" id="PTHR43433">
    <property type="entry name" value="HYDROLASE, ALPHA/BETA FOLD FAMILY PROTEIN"/>
    <property type="match status" value="1"/>
</dbReference>
<dbReference type="AlphaFoldDB" id="A0A6V8KTC5"/>
<dbReference type="Proteomes" id="UP000482800">
    <property type="component" value="Unassembled WGS sequence"/>
</dbReference>
<comment type="caution">
    <text evidence="2">The sequence shown here is derived from an EMBL/GenBank/DDBJ whole genome shotgun (WGS) entry which is preliminary data.</text>
</comment>
<proteinExistence type="predicted"/>
<dbReference type="Pfam" id="PF12697">
    <property type="entry name" value="Abhydrolase_6"/>
    <property type="match status" value="1"/>
</dbReference>
<gene>
    <name evidence="2" type="ORF">Phou_092470</name>
</gene>